<gene>
    <name evidence="1" type="ORF">SDC9_65697</name>
</gene>
<sequence length="49" mass="5977">MNRETKNQVYSKAKEMMIAGESWDKIMEETRLRQKDLKRIQMTEIDPKF</sequence>
<comment type="caution">
    <text evidence="1">The sequence shown here is derived from an EMBL/GenBank/DDBJ whole genome shotgun (WGS) entry which is preliminary data.</text>
</comment>
<organism evidence="1">
    <name type="scientific">bioreactor metagenome</name>
    <dbReference type="NCBI Taxonomy" id="1076179"/>
    <lineage>
        <taxon>unclassified sequences</taxon>
        <taxon>metagenomes</taxon>
        <taxon>ecological metagenomes</taxon>
    </lineage>
</organism>
<accession>A0A644XST4</accession>
<evidence type="ECO:0000313" key="1">
    <source>
        <dbReference type="EMBL" id="MPM19276.1"/>
    </source>
</evidence>
<dbReference type="AlphaFoldDB" id="A0A644XST4"/>
<name>A0A644XST4_9ZZZZ</name>
<protein>
    <submittedName>
        <fullName evidence="1">Uncharacterized protein</fullName>
    </submittedName>
</protein>
<dbReference type="EMBL" id="VSSQ01003145">
    <property type="protein sequence ID" value="MPM19276.1"/>
    <property type="molecule type" value="Genomic_DNA"/>
</dbReference>
<proteinExistence type="predicted"/>
<reference evidence="1" key="1">
    <citation type="submission" date="2019-08" db="EMBL/GenBank/DDBJ databases">
        <authorList>
            <person name="Kucharzyk K."/>
            <person name="Murdoch R.W."/>
            <person name="Higgins S."/>
            <person name="Loffler F."/>
        </authorList>
    </citation>
    <scope>NUCLEOTIDE SEQUENCE</scope>
</reference>